<keyword evidence="2" id="KW-1185">Reference proteome</keyword>
<name>A0A9K3L8I0_9STRA</name>
<comment type="caution">
    <text evidence="1">The sequence shown here is derived from an EMBL/GenBank/DDBJ whole genome shotgun (WGS) entry which is preliminary data.</text>
</comment>
<dbReference type="Proteomes" id="UP000693970">
    <property type="component" value="Unassembled WGS sequence"/>
</dbReference>
<proteinExistence type="predicted"/>
<evidence type="ECO:0000313" key="1">
    <source>
        <dbReference type="EMBL" id="KAG7357709.1"/>
    </source>
</evidence>
<evidence type="ECO:0000313" key="2">
    <source>
        <dbReference type="Proteomes" id="UP000693970"/>
    </source>
</evidence>
<dbReference type="EMBL" id="JAGRRH010000015">
    <property type="protein sequence ID" value="KAG7357709.1"/>
    <property type="molecule type" value="Genomic_DNA"/>
</dbReference>
<reference evidence="1" key="1">
    <citation type="journal article" date="2021" name="Sci. Rep.">
        <title>Diploid genomic architecture of Nitzschia inconspicua, an elite biomass production diatom.</title>
        <authorList>
            <person name="Oliver A."/>
            <person name="Podell S."/>
            <person name="Pinowska A."/>
            <person name="Traller J.C."/>
            <person name="Smith S.R."/>
            <person name="McClure R."/>
            <person name="Beliaev A."/>
            <person name="Bohutskyi P."/>
            <person name="Hill E.A."/>
            <person name="Rabines A."/>
            <person name="Zheng H."/>
            <person name="Allen L.Z."/>
            <person name="Kuo A."/>
            <person name="Grigoriev I.V."/>
            <person name="Allen A.E."/>
            <person name="Hazlebeck D."/>
            <person name="Allen E.E."/>
        </authorList>
    </citation>
    <scope>NUCLEOTIDE SEQUENCE</scope>
    <source>
        <strain evidence="1">Hildebrandi</strain>
    </source>
</reference>
<accession>A0A9K3L8I0</accession>
<reference evidence="1" key="2">
    <citation type="submission" date="2021-04" db="EMBL/GenBank/DDBJ databases">
        <authorList>
            <person name="Podell S."/>
        </authorList>
    </citation>
    <scope>NUCLEOTIDE SEQUENCE</scope>
    <source>
        <strain evidence="1">Hildebrandi</strain>
    </source>
</reference>
<organism evidence="1 2">
    <name type="scientific">Nitzschia inconspicua</name>
    <dbReference type="NCBI Taxonomy" id="303405"/>
    <lineage>
        <taxon>Eukaryota</taxon>
        <taxon>Sar</taxon>
        <taxon>Stramenopiles</taxon>
        <taxon>Ochrophyta</taxon>
        <taxon>Bacillariophyta</taxon>
        <taxon>Bacillariophyceae</taxon>
        <taxon>Bacillariophycidae</taxon>
        <taxon>Bacillariales</taxon>
        <taxon>Bacillariaceae</taxon>
        <taxon>Nitzschia</taxon>
    </lineage>
</organism>
<protein>
    <submittedName>
        <fullName evidence="1">Uncharacterized protein</fullName>
    </submittedName>
</protein>
<gene>
    <name evidence="1" type="ORF">IV203_002397</name>
</gene>
<dbReference type="AlphaFoldDB" id="A0A9K3L8I0"/>
<sequence>MKAICFSLFMKSFERETKPMRLKIIEILLGWPMAVGQSWKFMWNSSLPVSTEPSSAATRTDSILQSAYNEYFLRNGPGYSQLTSALPSWSSTVSTSSGNDLYFPPVLESLRCPQPNRLMQSICLRHGRYDEITVFMFGSVHGRYERNMSKTVRQICCCRHPDW</sequence>